<dbReference type="InterPro" id="IPR011659">
    <property type="entry name" value="WD40"/>
</dbReference>
<keyword evidence="5" id="KW-0720">Serine protease</keyword>
<feature type="region of interest" description="Disordered" evidence="10">
    <location>
        <begin position="62"/>
        <end position="88"/>
    </location>
</feature>
<dbReference type="InterPro" id="IPR029058">
    <property type="entry name" value="AB_hydrolase_fold"/>
</dbReference>
<dbReference type="GO" id="GO:0004252">
    <property type="term" value="F:serine-type endopeptidase activity"/>
    <property type="evidence" value="ECO:0007669"/>
    <property type="project" value="InterPro"/>
</dbReference>
<dbReference type="AlphaFoldDB" id="A0A849SQE2"/>
<evidence type="ECO:0000256" key="3">
    <source>
        <dbReference type="ARBA" id="ARBA00022729"/>
    </source>
</evidence>
<feature type="domain" description="Peptidase S9 prolyl oligopeptidase catalytic" evidence="11">
    <location>
        <begin position="461"/>
        <end position="666"/>
    </location>
</feature>
<dbReference type="InterPro" id="IPR011042">
    <property type="entry name" value="6-blade_b-propeller_TolB-like"/>
</dbReference>
<dbReference type="Pfam" id="PF00326">
    <property type="entry name" value="Peptidase_S9"/>
    <property type="match status" value="1"/>
</dbReference>
<evidence type="ECO:0000256" key="2">
    <source>
        <dbReference type="ARBA" id="ARBA00022670"/>
    </source>
</evidence>
<comment type="function">
    <text evidence="9">This enzyme catalyzes the hydrolysis of the N-terminal peptide bond of an N-acetylated peptide to generate an N-acetylated amino acid and a peptide with a free N-terminus. It preferentially cleaves off Ac-Ala, Ac-Met and Ac-Ser. Also, involved in the degradation of oxidized and glycated proteins.</text>
</comment>
<keyword evidence="4" id="KW-0378">Hydrolase</keyword>
<keyword evidence="2" id="KW-0645">Protease</keyword>
<dbReference type="PROSITE" id="PS00708">
    <property type="entry name" value="PRO_ENDOPEP_SER"/>
    <property type="match status" value="1"/>
</dbReference>
<evidence type="ECO:0000256" key="6">
    <source>
        <dbReference type="ARBA" id="ARBA00022990"/>
    </source>
</evidence>
<reference evidence="12 13" key="1">
    <citation type="submission" date="2020-04" db="EMBL/GenBank/DDBJ databases">
        <title>Metagenomic profiling of ammonia- and methane-oxidizing microorganisms in a Dutch drinking water treatment plant.</title>
        <authorList>
            <person name="Poghosyan L."/>
            <person name="Leucker S."/>
        </authorList>
    </citation>
    <scope>NUCLEOTIDE SEQUENCE [LARGE SCALE GENOMIC DNA]</scope>
    <source>
        <strain evidence="12">S-RSF-IL-03</strain>
    </source>
</reference>
<dbReference type="FunFam" id="3.40.50.1820:FF:000028">
    <property type="entry name" value="S9 family peptidase"/>
    <property type="match status" value="1"/>
</dbReference>
<dbReference type="Gene3D" id="3.40.50.1820">
    <property type="entry name" value="alpha/beta hydrolase"/>
    <property type="match status" value="1"/>
</dbReference>
<dbReference type="Proteomes" id="UP000580839">
    <property type="component" value="Unassembled WGS sequence"/>
</dbReference>
<evidence type="ECO:0000313" key="13">
    <source>
        <dbReference type="Proteomes" id="UP000580839"/>
    </source>
</evidence>
<dbReference type="EMBL" id="JABFRW010000057">
    <property type="protein sequence ID" value="NOT33620.1"/>
    <property type="molecule type" value="Genomic_DNA"/>
</dbReference>
<dbReference type="PANTHER" id="PTHR42776:SF13">
    <property type="entry name" value="DIPEPTIDYL-PEPTIDASE 5"/>
    <property type="match status" value="1"/>
</dbReference>
<evidence type="ECO:0000256" key="4">
    <source>
        <dbReference type="ARBA" id="ARBA00022801"/>
    </source>
</evidence>
<comment type="similarity">
    <text evidence="1">Belongs to the peptidase S9C family.</text>
</comment>
<dbReference type="InterPro" id="IPR001375">
    <property type="entry name" value="Peptidase_S9_cat"/>
</dbReference>
<gene>
    <name evidence="12" type="ORF">HOP12_05545</name>
</gene>
<keyword evidence="6" id="KW-0007">Acetylation</keyword>
<comment type="caution">
    <text evidence="12">The sequence shown here is derived from an EMBL/GenBank/DDBJ whole genome shotgun (WGS) entry which is preliminary data.</text>
</comment>
<evidence type="ECO:0000313" key="12">
    <source>
        <dbReference type="EMBL" id="NOT33620.1"/>
    </source>
</evidence>
<dbReference type="Pfam" id="PF07676">
    <property type="entry name" value="PD40"/>
    <property type="match status" value="1"/>
</dbReference>
<evidence type="ECO:0000256" key="8">
    <source>
        <dbReference type="ARBA" id="ARBA00032596"/>
    </source>
</evidence>
<dbReference type="InterPro" id="IPR002471">
    <property type="entry name" value="Pept_S9_AS"/>
</dbReference>
<dbReference type="SUPFAM" id="SSF82171">
    <property type="entry name" value="DPP6 N-terminal domain-like"/>
    <property type="match status" value="1"/>
</dbReference>
<name>A0A849SQE2_UNCEI</name>
<sequence length="666" mass="72637">MSVSSVPSTTLYPARAGAAPLTAESLWALPRVGAPVAAPDGSFLVAPVTRFELERNSGRTRLWRIPTGGGEPVPLTSPEVSSGEPALSPDGRRLAFTRKLDGGRAQVWVMPLDGGEAQKVTELPLGASDPLWLPDGSGLLCASQLIAGHLTIEATRAEAERRDKDPVKAHVTEERVYRYWDTWLTTGEVMHLFVIDLVTGSVRDLTPASTLWFDWMEPAGQYDVSPDGAEVAFSALSFDPARQLVRSALFTVPVAGGEVRALTPDHPADDVRPRYADGGRSIVYGMTRDPHFYADRVRLMRFDRRSGEHHPLLDTWDRTPAHWTHAPDGRLLFEAENEGRVDLFVLDDGKPRQVVRGGTAGGLTPLPDGAVAFTLQTIQSPAEVFVLEKGAGAPRRLTHFTAPIMDQVSLGEVREMTFEGGYGETVQMFVVLPPGDDGSTKRPLVQVIHGGPHGISGDGFHARWNLQLFAAPGYVAAAVNFQGSTSWGQDFAQRIQGGHGDRPYLDVMRATDVLIESGLVDGNRMAAAGGSYGGYMAAWIAGHTDRFRCIVNHAGVYDTLAQYASDVTQGRAASYGGEPWSGLEAIDRFNPARFTNGFITPMLVIHGERDYRVPATQGLACYGVLKAKGVPARLVYFPDENHWVLKPRNSMLWYREVHGWLARWLG</sequence>
<evidence type="ECO:0000256" key="5">
    <source>
        <dbReference type="ARBA" id="ARBA00022825"/>
    </source>
</evidence>
<protein>
    <recommendedName>
        <fullName evidence="8">Acyl-peptide hydrolase</fullName>
    </recommendedName>
    <alternativeName>
        <fullName evidence="7">Acylaminoacyl-peptidase</fullName>
    </alternativeName>
</protein>
<dbReference type="Gene3D" id="2.120.10.30">
    <property type="entry name" value="TolB, C-terminal domain"/>
    <property type="match status" value="2"/>
</dbReference>
<keyword evidence="3" id="KW-0732">Signal</keyword>
<evidence type="ECO:0000256" key="7">
    <source>
        <dbReference type="ARBA" id="ARBA00032284"/>
    </source>
</evidence>
<evidence type="ECO:0000256" key="1">
    <source>
        <dbReference type="ARBA" id="ARBA00010040"/>
    </source>
</evidence>
<organism evidence="12 13">
    <name type="scientific">Eiseniibacteriota bacterium</name>
    <dbReference type="NCBI Taxonomy" id="2212470"/>
    <lineage>
        <taxon>Bacteria</taxon>
        <taxon>Candidatus Eiseniibacteriota</taxon>
    </lineage>
</organism>
<dbReference type="SUPFAM" id="SSF53474">
    <property type="entry name" value="alpha/beta-Hydrolases"/>
    <property type="match status" value="1"/>
</dbReference>
<evidence type="ECO:0000256" key="10">
    <source>
        <dbReference type="SAM" id="MobiDB-lite"/>
    </source>
</evidence>
<accession>A0A849SQE2</accession>
<dbReference type="GO" id="GO:0006508">
    <property type="term" value="P:proteolysis"/>
    <property type="evidence" value="ECO:0007669"/>
    <property type="project" value="UniProtKB-KW"/>
</dbReference>
<evidence type="ECO:0000259" key="11">
    <source>
        <dbReference type="Pfam" id="PF00326"/>
    </source>
</evidence>
<dbReference type="PANTHER" id="PTHR42776">
    <property type="entry name" value="SERINE PEPTIDASE S9 FAMILY MEMBER"/>
    <property type="match status" value="1"/>
</dbReference>
<proteinExistence type="inferred from homology"/>
<evidence type="ECO:0000256" key="9">
    <source>
        <dbReference type="ARBA" id="ARBA00045885"/>
    </source>
</evidence>